<dbReference type="InterPro" id="IPR013780">
    <property type="entry name" value="Glyco_hydro_b"/>
</dbReference>
<dbReference type="InterPro" id="IPR017853">
    <property type="entry name" value="GH"/>
</dbReference>
<dbReference type="CDD" id="cd11313">
    <property type="entry name" value="AmyAc_arch_bac_AmyA"/>
    <property type="match status" value="1"/>
</dbReference>
<dbReference type="PANTHER" id="PTHR10357">
    <property type="entry name" value="ALPHA-AMYLASE FAMILY MEMBER"/>
    <property type="match status" value="1"/>
</dbReference>
<reference evidence="2 3" key="1">
    <citation type="submission" date="2016-11" db="EMBL/GenBank/DDBJ databases">
        <title>Trade-off between light-utilization and light-protection in marine flavobacteria.</title>
        <authorList>
            <person name="Kumagai Y."/>
        </authorList>
    </citation>
    <scope>NUCLEOTIDE SEQUENCE [LARGE SCALE GENOMIC DNA]</scope>
    <source>
        <strain evidence="2 3">JCM 13191</strain>
    </source>
</reference>
<protein>
    <recommendedName>
        <fullName evidence="1">Glycosyl hydrolase family 13 catalytic domain-containing protein</fullName>
    </recommendedName>
</protein>
<dbReference type="SMART" id="SM00642">
    <property type="entry name" value="Aamy"/>
    <property type="match status" value="1"/>
</dbReference>
<dbReference type="Proteomes" id="UP000193431">
    <property type="component" value="Chromosome"/>
</dbReference>
<evidence type="ECO:0000313" key="2">
    <source>
        <dbReference type="EMBL" id="ARN79317.1"/>
    </source>
</evidence>
<dbReference type="AlphaFoldDB" id="A0A1W6MP17"/>
<evidence type="ECO:0000313" key="3">
    <source>
        <dbReference type="Proteomes" id="UP000193431"/>
    </source>
</evidence>
<proteinExistence type="predicted"/>
<accession>A0A1W6MP17</accession>
<dbReference type="STRING" id="331648.BST97_01605"/>
<dbReference type="Gene3D" id="3.20.20.80">
    <property type="entry name" value="Glycosidases"/>
    <property type="match status" value="1"/>
</dbReference>
<gene>
    <name evidence="2" type="ORF">BST97_01605</name>
</gene>
<dbReference type="InterPro" id="IPR006047">
    <property type="entry name" value="GH13_cat_dom"/>
</dbReference>
<dbReference type="EMBL" id="CP019344">
    <property type="protein sequence ID" value="ARN79317.1"/>
    <property type="molecule type" value="Genomic_DNA"/>
</dbReference>
<dbReference type="Pfam" id="PF00128">
    <property type="entry name" value="Alpha-amylase"/>
    <property type="match status" value="1"/>
</dbReference>
<dbReference type="Gene3D" id="2.60.40.1180">
    <property type="entry name" value="Golgi alpha-mannosidase II"/>
    <property type="match status" value="1"/>
</dbReference>
<name>A0A1W6MP17_9FLAO</name>
<dbReference type="GO" id="GO:0004556">
    <property type="term" value="F:alpha-amylase activity"/>
    <property type="evidence" value="ECO:0007669"/>
    <property type="project" value="TreeGrafter"/>
</dbReference>
<dbReference type="Pfam" id="PF16657">
    <property type="entry name" value="Malt_amylase_C"/>
    <property type="match status" value="1"/>
</dbReference>
<dbReference type="PANTHER" id="PTHR10357:SF205">
    <property type="entry name" value="O-GLYCOSYL HYDROLASE FAMILY 13"/>
    <property type="match status" value="1"/>
</dbReference>
<sequence length="402" mass="45496">MYEVNLRAYSSAGNIQGVIDRLDHIEQLGINTIWLMPIYTQGELRSVGSPYAVKNYKEVSSEYGNLDDLRRLTDAAHARGMTVILDWVANHTAWDNPWINNDPDWYTKNASGQIIHPSGTNWQDVADLNFDVQEMRVAMIDAMRYWILEANVDGFRCDYADGVPADFWQEAFAELNTIPNRDLIFFAEGNRSDHLTSGFDLAFGWEFYGGIKEVYEGRDAGYAFAKAQTEYSNVPMGKEMVRFTTNHDESAWDATPITIFNGLNGALGASVATIFHDGVPLIYGSQEVGQASTVPFFYNSTINWSQNPDMLNQYRTMLQFYSNSAAARKGENTEYTHPNVIHFKKTLNGDEVSILVNTRNTAHTYTLPAEMQNTTWTDVMSDNQVDLGTQFQLEPYGYMILD</sequence>
<dbReference type="GO" id="GO:0009313">
    <property type="term" value="P:oligosaccharide catabolic process"/>
    <property type="evidence" value="ECO:0007669"/>
    <property type="project" value="TreeGrafter"/>
</dbReference>
<dbReference type="SUPFAM" id="SSF51445">
    <property type="entry name" value="(Trans)glycosidases"/>
    <property type="match status" value="1"/>
</dbReference>
<evidence type="ECO:0000259" key="1">
    <source>
        <dbReference type="SMART" id="SM00642"/>
    </source>
</evidence>
<dbReference type="InterPro" id="IPR032091">
    <property type="entry name" value="Malt_amylase-like_C"/>
</dbReference>
<feature type="domain" description="Glycosyl hydrolase family 13 catalytic" evidence="1">
    <location>
        <begin position="3"/>
        <end position="328"/>
    </location>
</feature>
<keyword evidence="3" id="KW-1185">Reference proteome</keyword>
<dbReference type="SUPFAM" id="SSF51011">
    <property type="entry name" value="Glycosyl hydrolase domain"/>
    <property type="match status" value="1"/>
</dbReference>
<organism evidence="2 3">
    <name type="scientific">Nonlabens spongiae</name>
    <dbReference type="NCBI Taxonomy" id="331648"/>
    <lineage>
        <taxon>Bacteria</taxon>
        <taxon>Pseudomonadati</taxon>
        <taxon>Bacteroidota</taxon>
        <taxon>Flavobacteriia</taxon>
        <taxon>Flavobacteriales</taxon>
        <taxon>Flavobacteriaceae</taxon>
        <taxon>Nonlabens</taxon>
    </lineage>
</organism>